<feature type="signal peptide" evidence="1">
    <location>
        <begin position="1"/>
        <end position="28"/>
    </location>
</feature>
<evidence type="ECO:0000259" key="3">
    <source>
        <dbReference type="Pfam" id="PF01321"/>
    </source>
</evidence>
<feature type="chain" id="PRO_5023063379" evidence="1">
    <location>
        <begin position="29"/>
        <end position="425"/>
    </location>
</feature>
<sequence length="425" mass="46105">MALKRRDLFKAGAAAGSLAMLSSGAAHSEPARTLKPITGDVEPISVSERRQRIARAQGLMQHLKIDALLLEPGSAMLYFTGISWWRSERLTAVILPKEGDITVITPFFEEPSVRESMTFGDDVRTWHENEDPFALLAGLFREHRLSSPRIALEGSVRYFVVEGIERSLPGAHLTGGEAITRACRMLKSPAELALMHKANEVTLTAYAHVYAKLEKGMQPEDVNAMMRSAQAELGGSGIWTMALFGEASAYPHGSGQPQEIREGQIVLMDCGCAVEGYQSDISRTFVYGEPSAEQERVWQLVRRGQDIALTAARPGAAAGTVDDAVRTYYTAQGFGPGYQLPGLSTRTGHGIGMDGHEQINFVQGEETPLVEGMCFSNEPGIYIPGKFGVRLEDCLHMGATGPVWFTVPPDSLAEPIGKMGPAIEA</sequence>
<keyword evidence="5" id="KW-1185">Reference proteome</keyword>
<keyword evidence="4" id="KW-0645">Protease</keyword>
<dbReference type="AlphaFoldDB" id="A0A5C8ZKE2"/>
<dbReference type="Proteomes" id="UP000321039">
    <property type="component" value="Unassembled WGS sequence"/>
</dbReference>
<dbReference type="InterPro" id="IPR006311">
    <property type="entry name" value="TAT_signal"/>
</dbReference>
<name>A0A5C8ZKE2_9GAMM</name>
<dbReference type="GO" id="GO:0004177">
    <property type="term" value="F:aminopeptidase activity"/>
    <property type="evidence" value="ECO:0007669"/>
    <property type="project" value="UniProtKB-KW"/>
</dbReference>
<dbReference type="PROSITE" id="PS51318">
    <property type="entry name" value="TAT"/>
    <property type="match status" value="1"/>
</dbReference>
<dbReference type="InterPro" id="IPR000994">
    <property type="entry name" value="Pept_M24"/>
</dbReference>
<evidence type="ECO:0000313" key="4">
    <source>
        <dbReference type="EMBL" id="TXS88928.1"/>
    </source>
</evidence>
<feature type="domain" description="Creatinase N-terminal" evidence="3">
    <location>
        <begin position="52"/>
        <end position="185"/>
    </location>
</feature>
<dbReference type="PANTHER" id="PTHR46112">
    <property type="entry name" value="AMINOPEPTIDASE"/>
    <property type="match status" value="1"/>
</dbReference>
<dbReference type="InterPro" id="IPR050659">
    <property type="entry name" value="Peptidase_M24B"/>
</dbReference>
<reference evidence="4 5" key="1">
    <citation type="submission" date="2019-08" db="EMBL/GenBank/DDBJ databases">
        <title>Parahaliea maris sp. nov., isolated from the surface seawater.</title>
        <authorList>
            <person name="Liu Y."/>
        </authorList>
    </citation>
    <scope>NUCLEOTIDE SEQUENCE [LARGE SCALE GENOMIC DNA]</scope>
    <source>
        <strain evidence="4 5">HSLHS9</strain>
    </source>
</reference>
<dbReference type="Gene3D" id="3.40.350.10">
    <property type="entry name" value="Creatinase/prolidase N-terminal domain"/>
    <property type="match status" value="1"/>
</dbReference>
<dbReference type="SUPFAM" id="SSF53092">
    <property type="entry name" value="Creatinase/prolidase N-terminal domain"/>
    <property type="match status" value="1"/>
</dbReference>
<evidence type="ECO:0000259" key="2">
    <source>
        <dbReference type="Pfam" id="PF00557"/>
    </source>
</evidence>
<accession>A0A5C8ZKE2</accession>
<gene>
    <name evidence="4" type="ORF">FV139_20850</name>
</gene>
<dbReference type="PANTHER" id="PTHR46112:SF3">
    <property type="entry name" value="AMINOPEPTIDASE YPDF"/>
    <property type="match status" value="1"/>
</dbReference>
<dbReference type="InterPro" id="IPR029149">
    <property type="entry name" value="Creatin/AminoP/Spt16_N"/>
</dbReference>
<keyword evidence="4" id="KW-0378">Hydrolase</keyword>
<proteinExistence type="predicted"/>
<keyword evidence="1" id="KW-0732">Signal</keyword>
<dbReference type="InterPro" id="IPR000587">
    <property type="entry name" value="Creatinase_N"/>
</dbReference>
<dbReference type="SUPFAM" id="SSF55920">
    <property type="entry name" value="Creatinase/aminopeptidase"/>
    <property type="match status" value="1"/>
</dbReference>
<dbReference type="Gene3D" id="3.90.230.10">
    <property type="entry name" value="Creatinase/methionine aminopeptidase superfamily"/>
    <property type="match status" value="1"/>
</dbReference>
<dbReference type="EMBL" id="VRZA01000014">
    <property type="protein sequence ID" value="TXS88928.1"/>
    <property type="molecule type" value="Genomic_DNA"/>
</dbReference>
<evidence type="ECO:0000313" key="5">
    <source>
        <dbReference type="Proteomes" id="UP000321039"/>
    </source>
</evidence>
<dbReference type="RefSeq" id="WP_148070431.1">
    <property type="nucleotide sequence ID" value="NZ_VRZA01000014.1"/>
</dbReference>
<protein>
    <submittedName>
        <fullName evidence="4">Aminopeptidase P family protein</fullName>
    </submittedName>
</protein>
<dbReference type="Pfam" id="PF00557">
    <property type="entry name" value="Peptidase_M24"/>
    <property type="match status" value="1"/>
</dbReference>
<keyword evidence="4" id="KW-0031">Aminopeptidase</keyword>
<feature type="domain" description="Peptidase M24" evidence="2">
    <location>
        <begin position="194"/>
        <end position="396"/>
    </location>
</feature>
<dbReference type="InterPro" id="IPR036005">
    <property type="entry name" value="Creatinase/aminopeptidase-like"/>
</dbReference>
<evidence type="ECO:0000256" key="1">
    <source>
        <dbReference type="SAM" id="SignalP"/>
    </source>
</evidence>
<organism evidence="4 5">
    <name type="scientific">Parahaliea maris</name>
    <dbReference type="NCBI Taxonomy" id="2716870"/>
    <lineage>
        <taxon>Bacteria</taxon>
        <taxon>Pseudomonadati</taxon>
        <taxon>Pseudomonadota</taxon>
        <taxon>Gammaproteobacteria</taxon>
        <taxon>Cellvibrionales</taxon>
        <taxon>Halieaceae</taxon>
        <taxon>Parahaliea</taxon>
    </lineage>
</organism>
<dbReference type="Pfam" id="PF01321">
    <property type="entry name" value="Creatinase_N"/>
    <property type="match status" value="1"/>
</dbReference>
<comment type="caution">
    <text evidence="4">The sequence shown here is derived from an EMBL/GenBank/DDBJ whole genome shotgun (WGS) entry which is preliminary data.</text>
</comment>